<proteinExistence type="predicted"/>
<accession>A0ACC6ABX7</accession>
<dbReference type="EMBL" id="JAMBOP010000042">
    <property type="protein sequence ID" value="MCM3738385.1"/>
    <property type="molecule type" value="Genomic_DNA"/>
</dbReference>
<comment type="caution">
    <text evidence="1">The sequence shown here is derived from an EMBL/GenBank/DDBJ whole genome shotgun (WGS) entry which is preliminary data.</text>
</comment>
<evidence type="ECO:0000313" key="1">
    <source>
        <dbReference type="EMBL" id="MCM3738385.1"/>
    </source>
</evidence>
<evidence type="ECO:0000313" key="2">
    <source>
        <dbReference type="Proteomes" id="UP001202289"/>
    </source>
</evidence>
<organism evidence="1 2">
    <name type="scientific">Bacillus cytotoxicus</name>
    <dbReference type="NCBI Taxonomy" id="580165"/>
    <lineage>
        <taxon>Bacteria</taxon>
        <taxon>Bacillati</taxon>
        <taxon>Bacillota</taxon>
        <taxon>Bacilli</taxon>
        <taxon>Bacillales</taxon>
        <taxon>Bacillaceae</taxon>
        <taxon>Bacillus</taxon>
        <taxon>Bacillus cereus group</taxon>
    </lineage>
</organism>
<reference evidence="1" key="1">
    <citation type="submission" date="2022-05" db="EMBL/GenBank/DDBJ databases">
        <title>Comparative Genomics of Spacecraft Associated Microbes.</title>
        <authorList>
            <person name="Tran M.T."/>
            <person name="Wright A."/>
            <person name="Seuylemezian A."/>
            <person name="Eisen J."/>
            <person name="Coil D."/>
        </authorList>
    </citation>
    <scope>NUCLEOTIDE SEQUENCE</scope>
    <source>
        <strain evidence="1">FAIRING 10M-2.2</strain>
    </source>
</reference>
<sequence>MNILLIDDHALFAKSLEIALEDYPEIDHFYSLQNIEEVIAVIDEFKPDIILIDINLSNISNEDGLSVAKHILASKCDTKIVILTGYDLPVYRYEAQKIGVRGFINKNILPDKLLQILIEINKGTYFFPNSTDYVEELTDSETQILQLLCDGCKRKEIASILFVSERTISNHIQHIFDKLNVTSSLEAVTKGIKLGYIQPDY</sequence>
<protein>
    <submittedName>
        <fullName evidence="1">Response regulator transcription factor</fullName>
    </submittedName>
</protein>
<keyword evidence="2" id="KW-1185">Reference proteome</keyword>
<name>A0ACC6ABX7_9BACI</name>
<gene>
    <name evidence="1" type="ORF">M3215_22035</name>
</gene>
<dbReference type="Proteomes" id="UP001202289">
    <property type="component" value="Unassembled WGS sequence"/>
</dbReference>